<dbReference type="InterPro" id="IPR036761">
    <property type="entry name" value="TTHA0802/YceI-like_sf"/>
</dbReference>
<dbReference type="Gene3D" id="2.40.128.110">
    <property type="entry name" value="Lipid/polyisoprenoid-binding, YceI-like"/>
    <property type="match status" value="1"/>
</dbReference>
<dbReference type="SMART" id="SM00867">
    <property type="entry name" value="YceI"/>
    <property type="match status" value="1"/>
</dbReference>
<keyword evidence="4" id="KW-1185">Reference proteome</keyword>
<reference evidence="3 4" key="1">
    <citation type="submission" date="2020-08" db="EMBL/GenBank/DDBJ databases">
        <title>Sequencing the genomes of 1000 actinobacteria strains.</title>
        <authorList>
            <person name="Klenk H.-P."/>
        </authorList>
    </citation>
    <scope>NUCLEOTIDE SEQUENCE [LARGE SCALE GENOMIC DNA]</scope>
    <source>
        <strain evidence="3 4">DSM 45582</strain>
    </source>
</reference>
<proteinExistence type="inferred from homology"/>
<dbReference type="PANTHER" id="PTHR34406:SF1">
    <property type="entry name" value="PROTEIN YCEI"/>
    <property type="match status" value="1"/>
</dbReference>
<comment type="caution">
    <text evidence="3">The sequence shown here is derived from an EMBL/GenBank/DDBJ whole genome shotgun (WGS) entry which is preliminary data.</text>
</comment>
<dbReference type="PANTHER" id="PTHR34406">
    <property type="entry name" value="PROTEIN YCEI"/>
    <property type="match status" value="1"/>
</dbReference>
<dbReference type="SUPFAM" id="SSF101874">
    <property type="entry name" value="YceI-like"/>
    <property type="match status" value="1"/>
</dbReference>
<evidence type="ECO:0000313" key="3">
    <source>
        <dbReference type="EMBL" id="MBB5072725.1"/>
    </source>
</evidence>
<dbReference type="SUPFAM" id="SSF49452">
    <property type="entry name" value="Starch-binding domain-like"/>
    <property type="match status" value="1"/>
</dbReference>
<feature type="domain" description="Lipid/polyisoprenoid-binding YceI-like" evidence="2">
    <location>
        <begin position="106"/>
        <end position="274"/>
    </location>
</feature>
<dbReference type="InterPro" id="IPR007372">
    <property type="entry name" value="Lipid/polyisoprenoid-bd_YceI"/>
</dbReference>
<name>A0A840NRZ5_9PSEU</name>
<dbReference type="Gene3D" id="2.60.40.1120">
    <property type="entry name" value="Carboxypeptidase-like, regulatory domain"/>
    <property type="match status" value="1"/>
</dbReference>
<dbReference type="Proteomes" id="UP000580474">
    <property type="component" value="Unassembled WGS sequence"/>
</dbReference>
<comment type="similarity">
    <text evidence="1">Belongs to the UPF0312 family.</text>
</comment>
<dbReference type="RefSeq" id="WP_184484267.1">
    <property type="nucleotide sequence ID" value="NZ_JACHIV010000001.1"/>
</dbReference>
<dbReference type="InterPro" id="IPR013784">
    <property type="entry name" value="Carb-bd-like_fold"/>
</dbReference>
<sequence length="277" mass="28709">MTAVQDGNSDVGAVTATVRTGDGWPVPGAALTLIDGGGAQAARAQSGEDGVAVATGIAPGSYTAIVSTLGYEPVARTALVRGGQDAALGVLELRRAGGTEPPAPGRWEIDPVHSSIRVSARHLGITSIHGRFTEFSGDVSIGDPIETTGVSVRIDAASVDTANAQRDAHLRHADFLDVERYPEITFTGTGLRPAGGERWELTGDLTLCGVTKPVVLDTHYAGVGPDPWGGSRASASATTELRREDFAMTFNQALRTGIAAIGTTLRVDIDIQAVQQD</sequence>
<evidence type="ECO:0000259" key="2">
    <source>
        <dbReference type="SMART" id="SM00867"/>
    </source>
</evidence>
<organism evidence="3 4">
    <name type="scientific">Saccharopolyspora gloriosae</name>
    <dbReference type="NCBI Taxonomy" id="455344"/>
    <lineage>
        <taxon>Bacteria</taxon>
        <taxon>Bacillati</taxon>
        <taxon>Actinomycetota</taxon>
        <taxon>Actinomycetes</taxon>
        <taxon>Pseudonocardiales</taxon>
        <taxon>Pseudonocardiaceae</taxon>
        <taxon>Saccharopolyspora</taxon>
    </lineage>
</organism>
<dbReference type="EMBL" id="JACHIV010000001">
    <property type="protein sequence ID" value="MBB5072725.1"/>
    <property type="molecule type" value="Genomic_DNA"/>
</dbReference>
<gene>
    <name evidence="3" type="ORF">BJ969_005813</name>
</gene>
<evidence type="ECO:0000256" key="1">
    <source>
        <dbReference type="ARBA" id="ARBA00008812"/>
    </source>
</evidence>
<evidence type="ECO:0000313" key="4">
    <source>
        <dbReference type="Proteomes" id="UP000580474"/>
    </source>
</evidence>
<dbReference type="GO" id="GO:0030246">
    <property type="term" value="F:carbohydrate binding"/>
    <property type="evidence" value="ECO:0007669"/>
    <property type="project" value="InterPro"/>
</dbReference>
<dbReference type="Pfam" id="PF13620">
    <property type="entry name" value="CarboxypepD_reg"/>
    <property type="match status" value="1"/>
</dbReference>
<accession>A0A840NRZ5</accession>
<dbReference type="AlphaFoldDB" id="A0A840NRZ5"/>
<protein>
    <submittedName>
        <fullName evidence="3">Polyisoprenoid-binding protein YceI</fullName>
    </submittedName>
</protein>
<dbReference type="Pfam" id="PF04264">
    <property type="entry name" value="YceI"/>
    <property type="match status" value="1"/>
</dbReference>